<dbReference type="RefSeq" id="WP_345766716.1">
    <property type="nucleotide sequence ID" value="NZ_CP154834.1"/>
</dbReference>
<keyword evidence="1" id="KW-0812">Transmembrane</keyword>
<keyword evidence="3" id="KW-1185">Reference proteome</keyword>
<protein>
    <recommendedName>
        <fullName evidence="4">Phosphatidate cytidylyltransferase</fullName>
    </recommendedName>
</protein>
<name>A0AAU6WQJ0_9FLAO</name>
<organism evidence="2 3">
    <name type="scientific">Chryseobacterium endophyticum</name>
    <dbReference type="NCBI Taxonomy" id="1854762"/>
    <lineage>
        <taxon>Bacteria</taxon>
        <taxon>Pseudomonadati</taxon>
        <taxon>Bacteroidota</taxon>
        <taxon>Flavobacteriia</taxon>
        <taxon>Flavobacteriales</taxon>
        <taxon>Weeksellaceae</taxon>
        <taxon>Chryseobacterium group</taxon>
        <taxon>Chryseobacterium</taxon>
    </lineage>
</organism>
<proteinExistence type="predicted"/>
<feature type="transmembrane region" description="Helical" evidence="1">
    <location>
        <begin position="17"/>
        <end position="34"/>
    </location>
</feature>
<evidence type="ECO:0000256" key="1">
    <source>
        <dbReference type="SAM" id="Phobius"/>
    </source>
</evidence>
<feature type="transmembrane region" description="Helical" evidence="1">
    <location>
        <begin position="40"/>
        <end position="62"/>
    </location>
</feature>
<evidence type="ECO:0000313" key="2">
    <source>
        <dbReference type="EMBL" id="XAO74696.1"/>
    </source>
</evidence>
<accession>A0AAU6WQJ0</accession>
<reference evidence="2 3" key="1">
    <citation type="submission" date="2024-04" db="EMBL/GenBank/DDBJ databases">
        <title>Genome sequencing and assembly of rice foliar adapted Chryseobacterium endophyticum OsEnb-ALM-A6.</title>
        <authorList>
            <person name="Kumar S."/>
            <person name="Javed M."/>
            <person name="Chouhan V."/>
            <person name="Charishma K."/>
            <person name="Patel A."/>
            <person name="Kumar M."/>
            <person name="Sahu K.P."/>
            <person name="Kumar A."/>
        </authorList>
    </citation>
    <scope>NUCLEOTIDE SEQUENCE [LARGE SCALE GENOMIC DNA]</scope>
    <source>
        <strain evidence="2 3">OsEnb-ALM-A6</strain>
    </source>
</reference>
<evidence type="ECO:0008006" key="4">
    <source>
        <dbReference type="Google" id="ProtNLM"/>
    </source>
</evidence>
<sequence>MKTQDSFFLKLSPVKRGLISLLAAAVVFFLIFRLDMKPLIILIFCWLAFSLVFLFLDWQVILHRKVDDIRKRPEPMTEMLFLCLLPSLLRPWQACLRYSF</sequence>
<keyword evidence="1" id="KW-1133">Transmembrane helix</keyword>
<gene>
    <name evidence="2" type="ORF">AAFP95_01070</name>
</gene>
<dbReference type="EMBL" id="CP154834">
    <property type="protein sequence ID" value="XAO74696.1"/>
    <property type="molecule type" value="Genomic_DNA"/>
</dbReference>
<evidence type="ECO:0000313" key="3">
    <source>
        <dbReference type="Proteomes" id="UP001463665"/>
    </source>
</evidence>
<dbReference type="AlphaFoldDB" id="A0AAU6WQJ0"/>
<keyword evidence="1" id="KW-0472">Membrane</keyword>
<dbReference type="Proteomes" id="UP001463665">
    <property type="component" value="Chromosome"/>
</dbReference>